<evidence type="ECO:0000313" key="6">
    <source>
        <dbReference type="EMBL" id="KZB68986.1"/>
    </source>
</evidence>
<dbReference type="OrthoDB" id="3178130at2"/>
<comment type="caution">
    <text evidence="6">The sequence shown here is derived from an EMBL/GenBank/DDBJ whole genome shotgun (WGS) entry which is preliminary data.</text>
</comment>
<dbReference type="NCBIfam" id="NF006130">
    <property type="entry name" value="PRK08274.1"/>
    <property type="match status" value="1"/>
</dbReference>
<dbReference type="SUPFAM" id="SSF56425">
    <property type="entry name" value="Succinate dehydrogenase/fumarate reductase flavoprotein, catalytic domain"/>
    <property type="match status" value="1"/>
</dbReference>
<protein>
    <submittedName>
        <fullName evidence="6">Tricarballylate dehydrogenase</fullName>
    </submittedName>
</protein>
<reference evidence="6 7" key="1">
    <citation type="submission" date="2015-12" db="EMBL/GenBank/DDBJ databases">
        <title>Genome sequence of Thalassospira lucentensis MCCC 1A02072.</title>
        <authorList>
            <person name="Lu L."/>
            <person name="Lai Q."/>
            <person name="Shao Z."/>
            <person name="Qian P."/>
        </authorList>
    </citation>
    <scope>NUCLEOTIDE SEQUENCE [LARGE SCALE GENOMIC DNA]</scope>
    <source>
        <strain evidence="6 7">MCCC 1A02072</strain>
    </source>
</reference>
<evidence type="ECO:0000256" key="2">
    <source>
        <dbReference type="ARBA" id="ARBA00022630"/>
    </source>
</evidence>
<dbReference type="AlphaFoldDB" id="A0A154LAR1"/>
<dbReference type="EMBL" id="LPVY01000002">
    <property type="protein sequence ID" value="KZB68986.1"/>
    <property type="molecule type" value="Genomic_DNA"/>
</dbReference>
<evidence type="ECO:0000313" key="7">
    <source>
        <dbReference type="Proteomes" id="UP000076335"/>
    </source>
</evidence>
<sequence length="462" mass="50207">MKTESDHYDVLVAGGGQAGLIAAIVAAEEGARVCLLEGAPRTHRGGNTRHTRNLRPMHIGPLSVLSGTYDEAEYWDDLMRVTKGKTNETLARMTLRQSTEAVDWLEARGVQFQPPLGGTLHLGRTNAFFMGGGKQLLNALYRHAYKLGVEVHYDAMVTSVEISEGRFKSLQVGDHTISANAFVAAAGGFEANIEWLKEAWGDIAENFLIRGTPYNRGDLLRMLLDAGARQIGEPNQCHAVAIDGRAPKFDGGICTRVDCVSLGIVVNRNAERFYDEGEDFWPKRYAIWGRLVADQPDQMAHVIIDQKARGAFMPPVFPAVVADTIGELAQKIGLDPATLEKTVADYNAAVQPGKFDHTELDGVHTSGLVVNKTNWARTLDHPPYSAYCLRPGITFTYLGVEVSEKAQMQMADGTESPNIFAAGEIMAGNVLGQGYLAGIGMTIGNVFGRIAGREAADYALNR</sequence>
<dbReference type="Pfam" id="PF00890">
    <property type="entry name" value="FAD_binding_2"/>
    <property type="match status" value="1"/>
</dbReference>
<dbReference type="InterPro" id="IPR003953">
    <property type="entry name" value="FAD-dep_OxRdtase_2_FAD-bd"/>
</dbReference>
<feature type="domain" description="FAD-dependent oxidoreductase 2 FAD-binding" evidence="5">
    <location>
        <begin position="9"/>
        <end position="440"/>
    </location>
</feature>
<dbReference type="SUPFAM" id="SSF51905">
    <property type="entry name" value="FAD/NAD(P)-binding domain"/>
    <property type="match status" value="1"/>
</dbReference>
<dbReference type="PANTHER" id="PTHR43400">
    <property type="entry name" value="FUMARATE REDUCTASE"/>
    <property type="match status" value="1"/>
</dbReference>
<dbReference type="Proteomes" id="UP000076335">
    <property type="component" value="Unassembled WGS sequence"/>
</dbReference>
<keyword evidence="4" id="KW-0560">Oxidoreductase</keyword>
<keyword evidence="3" id="KW-0274">FAD</keyword>
<evidence type="ECO:0000256" key="1">
    <source>
        <dbReference type="ARBA" id="ARBA00001974"/>
    </source>
</evidence>
<gene>
    <name evidence="6" type="ORF">AUP42_08760</name>
</gene>
<dbReference type="InterPro" id="IPR012831">
    <property type="entry name" value="CobZ"/>
</dbReference>
<keyword evidence="2" id="KW-0285">Flavoprotein</keyword>
<dbReference type="PRINTS" id="PR00368">
    <property type="entry name" value="FADPNR"/>
</dbReference>
<dbReference type="Gene3D" id="3.90.700.10">
    <property type="entry name" value="Succinate dehydrogenase/fumarate reductase flavoprotein, catalytic domain"/>
    <property type="match status" value="1"/>
</dbReference>
<accession>A0A154LAR1</accession>
<dbReference type="RefSeq" id="WP_062947920.1">
    <property type="nucleotide sequence ID" value="NZ_LPVY01000002.1"/>
</dbReference>
<dbReference type="NCBIfam" id="TIGR02485">
    <property type="entry name" value="CobZ_N-term"/>
    <property type="match status" value="1"/>
</dbReference>
<dbReference type="PANTHER" id="PTHR43400:SF7">
    <property type="entry name" value="FAD-DEPENDENT OXIDOREDUCTASE 2 FAD BINDING DOMAIN-CONTAINING PROTEIN"/>
    <property type="match status" value="1"/>
</dbReference>
<organism evidence="6 7">
    <name type="scientific">Thalassospira lucentensis</name>
    <dbReference type="NCBI Taxonomy" id="168935"/>
    <lineage>
        <taxon>Bacteria</taxon>
        <taxon>Pseudomonadati</taxon>
        <taxon>Pseudomonadota</taxon>
        <taxon>Alphaproteobacteria</taxon>
        <taxon>Rhodospirillales</taxon>
        <taxon>Thalassospiraceae</taxon>
        <taxon>Thalassospira</taxon>
    </lineage>
</organism>
<dbReference type="InterPro" id="IPR036188">
    <property type="entry name" value="FAD/NAD-bd_sf"/>
</dbReference>
<dbReference type="InterPro" id="IPR050315">
    <property type="entry name" value="FAD-oxidoreductase_2"/>
</dbReference>
<dbReference type="InterPro" id="IPR027477">
    <property type="entry name" value="Succ_DH/fumarate_Rdtase_cat_sf"/>
</dbReference>
<comment type="cofactor">
    <cofactor evidence="1">
        <name>FAD</name>
        <dbReference type="ChEBI" id="CHEBI:57692"/>
    </cofactor>
</comment>
<dbReference type="GO" id="GO:0016491">
    <property type="term" value="F:oxidoreductase activity"/>
    <property type="evidence" value="ECO:0007669"/>
    <property type="project" value="UniProtKB-KW"/>
</dbReference>
<name>A0A154LAR1_9PROT</name>
<evidence type="ECO:0000259" key="5">
    <source>
        <dbReference type="Pfam" id="PF00890"/>
    </source>
</evidence>
<dbReference type="Gene3D" id="3.50.50.60">
    <property type="entry name" value="FAD/NAD(P)-binding domain"/>
    <property type="match status" value="1"/>
</dbReference>
<evidence type="ECO:0000256" key="3">
    <source>
        <dbReference type="ARBA" id="ARBA00022827"/>
    </source>
</evidence>
<proteinExistence type="predicted"/>
<evidence type="ECO:0000256" key="4">
    <source>
        <dbReference type="ARBA" id="ARBA00023002"/>
    </source>
</evidence>